<proteinExistence type="predicted"/>
<dbReference type="Proteomes" id="UP000886814">
    <property type="component" value="Unassembled WGS sequence"/>
</dbReference>
<reference evidence="2" key="2">
    <citation type="submission" date="2021-04" db="EMBL/GenBank/DDBJ databases">
        <authorList>
            <person name="Gilroy R."/>
        </authorList>
    </citation>
    <scope>NUCLEOTIDE SEQUENCE</scope>
    <source>
        <strain evidence="2">CHK195-9823</strain>
    </source>
</reference>
<organism evidence="2 3">
    <name type="scientific">Candidatus Blautia stercorigallinarum</name>
    <dbReference type="NCBI Taxonomy" id="2838501"/>
    <lineage>
        <taxon>Bacteria</taxon>
        <taxon>Bacillati</taxon>
        <taxon>Bacillota</taxon>
        <taxon>Clostridia</taxon>
        <taxon>Lachnospirales</taxon>
        <taxon>Lachnospiraceae</taxon>
        <taxon>Blautia</taxon>
    </lineage>
</organism>
<sequence length="107" mass="12651">MEYTDGMEKIRGYLTKEQINAYEGLAESMDRLSLNLTDRINVLREFLEKEGLLDVYMDQLSEDQKKQFLAAAPKPPGQEKEPKKDERNNEKKEMIEKETYRHKVLKL</sequence>
<gene>
    <name evidence="2" type="ORF">H9747_07365</name>
</gene>
<accession>A0A9D1PEC5</accession>
<dbReference type="EMBL" id="DXIQ01000045">
    <property type="protein sequence ID" value="HIV38802.1"/>
    <property type="molecule type" value="Genomic_DNA"/>
</dbReference>
<evidence type="ECO:0000313" key="2">
    <source>
        <dbReference type="EMBL" id="HIV38802.1"/>
    </source>
</evidence>
<reference evidence="2" key="1">
    <citation type="journal article" date="2021" name="PeerJ">
        <title>Extensive microbial diversity within the chicken gut microbiome revealed by metagenomics and culture.</title>
        <authorList>
            <person name="Gilroy R."/>
            <person name="Ravi A."/>
            <person name="Getino M."/>
            <person name="Pursley I."/>
            <person name="Horton D.L."/>
            <person name="Alikhan N.F."/>
            <person name="Baker D."/>
            <person name="Gharbi K."/>
            <person name="Hall N."/>
            <person name="Watson M."/>
            <person name="Adriaenssens E.M."/>
            <person name="Foster-Nyarko E."/>
            <person name="Jarju S."/>
            <person name="Secka A."/>
            <person name="Antonio M."/>
            <person name="Oren A."/>
            <person name="Chaudhuri R.R."/>
            <person name="La Ragione R."/>
            <person name="Hildebrand F."/>
            <person name="Pallen M.J."/>
        </authorList>
    </citation>
    <scope>NUCLEOTIDE SEQUENCE</scope>
    <source>
        <strain evidence="2">CHK195-9823</strain>
    </source>
</reference>
<dbReference type="AlphaFoldDB" id="A0A9D1PEC5"/>
<feature type="region of interest" description="Disordered" evidence="1">
    <location>
        <begin position="66"/>
        <end position="107"/>
    </location>
</feature>
<feature type="compositionally biased region" description="Basic and acidic residues" evidence="1">
    <location>
        <begin position="77"/>
        <end position="101"/>
    </location>
</feature>
<evidence type="ECO:0000313" key="3">
    <source>
        <dbReference type="Proteomes" id="UP000886814"/>
    </source>
</evidence>
<comment type="caution">
    <text evidence="2">The sequence shown here is derived from an EMBL/GenBank/DDBJ whole genome shotgun (WGS) entry which is preliminary data.</text>
</comment>
<evidence type="ECO:0000256" key="1">
    <source>
        <dbReference type="SAM" id="MobiDB-lite"/>
    </source>
</evidence>
<protein>
    <submittedName>
        <fullName evidence="2">Uncharacterized protein</fullName>
    </submittedName>
</protein>
<name>A0A9D1PEC5_9FIRM</name>